<dbReference type="EMBL" id="JBHFQA010000005">
    <property type="protein sequence ID" value="KAL2098972.1"/>
    <property type="molecule type" value="Genomic_DNA"/>
</dbReference>
<name>A0ABD1KIR8_9TELE</name>
<gene>
    <name evidence="1" type="ORF">ACEWY4_005452</name>
</gene>
<protein>
    <recommendedName>
        <fullName evidence="3">Cyclin-dependent kinase 2-interacting protein</fullName>
    </recommendedName>
</protein>
<evidence type="ECO:0000313" key="2">
    <source>
        <dbReference type="Proteomes" id="UP001591681"/>
    </source>
</evidence>
<dbReference type="PRINTS" id="PR02040">
    <property type="entry name" value="CDK2IP"/>
</dbReference>
<comment type="caution">
    <text evidence="1">The sequence shown here is derived from an EMBL/GenBank/DDBJ whole genome shotgun (WGS) entry which is preliminary data.</text>
</comment>
<dbReference type="PANTHER" id="PTHR15827:SF2">
    <property type="entry name" value="CYCLIN-DEPENDENT KINASE 2-INTERACTING PROTEIN"/>
    <property type="match status" value="1"/>
</dbReference>
<organism evidence="1 2">
    <name type="scientific">Coilia grayii</name>
    <name type="common">Gray's grenadier anchovy</name>
    <dbReference type="NCBI Taxonomy" id="363190"/>
    <lineage>
        <taxon>Eukaryota</taxon>
        <taxon>Metazoa</taxon>
        <taxon>Chordata</taxon>
        <taxon>Craniata</taxon>
        <taxon>Vertebrata</taxon>
        <taxon>Euteleostomi</taxon>
        <taxon>Actinopterygii</taxon>
        <taxon>Neopterygii</taxon>
        <taxon>Teleostei</taxon>
        <taxon>Clupei</taxon>
        <taxon>Clupeiformes</taxon>
        <taxon>Clupeoidei</taxon>
        <taxon>Engraulidae</taxon>
        <taxon>Coilinae</taxon>
        <taxon>Coilia</taxon>
    </lineage>
</organism>
<dbReference type="InterPro" id="IPR023250">
    <property type="entry name" value="Cyclin-dep_Kinase_2_interact"/>
</dbReference>
<keyword evidence="2" id="KW-1185">Reference proteome</keyword>
<proteinExistence type="predicted"/>
<dbReference type="Proteomes" id="UP001591681">
    <property type="component" value="Unassembled WGS sequence"/>
</dbReference>
<dbReference type="AlphaFoldDB" id="A0ABD1KIR8"/>
<sequence length="216" mass="24258">MDENVTPGRKGNLTGSARKLKDNAADWHNFILKWERLNDEGSAHATKIVNLVLSKESAKETTLLPGADQSDTGLSVADTSSVPSSRTELFTDLEEECTKLQEIVEKMAHIVSKMEKIVSSEKGICDLETFQFGAKGRDCPLFLTWSTSQFVDVSSRLYGCYRQELALKQLILRQLAHTSDPQLSMVYLSAWLYQPYIDDKTKLLLESLLLETGHRT</sequence>
<dbReference type="PANTHER" id="PTHR15827">
    <property type="entry name" value="CYCLIN-DEPENDENT KINASE 2-INTERACTING PROTEIN"/>
    <property type="match status" value="1"/>
</dbReference>
<evidence type="ECO:0000313" key="1">
    <source>
        <dbReference type="EMBL" id="KAL2098972.1"/>
    </source>
</evidence>
<accession>A0ABD1KIR8</accession>
<evidence type="ECO:0008006" key="3">
    <source>
        <dbReference type="Google" id="ProtNLM"/>
    </source>
</evidence>
<reference evidence="1 2" key="1">
    <citation type="submission" date="2024-09" db="EMBL/GenBank/DDBJ databases">
        <title>A chromosome-level genome assembly of Gray's grenadier anchovy, Coilia grayii.</title>
        <authorList>
            <person name="Fu Z."/>
        </authorList>
    </citation>
    <scope>NUCLEOTIDE SEQUENCE [LARGE SCALE GENOMIC DNA]</scope>
    <source>
        <strain evidence="1">G4</strain>
        <tissue evidence="1">Muscle</tissue>
    </source>
</reference>